<keyword evidence="3 8" id="KW-0813">Transport</keyword>
<dbReference type="InterPro" id="IPR005829">
    <property type="entry name" value="Sugar_transporter_CS"/>
</dbReference>
<evidence type="ECO:0000313" key="12">
    <source>
        <dbReference type="Proteomes" id="UP001329825"/>
    </source>
</evidence>
<organism evidence="11 12">
    <name type="scientific">Kwoniella shivajii</name>
    <dbReference type="NCBI Taxonomy" id="564305"/>
    <lineage>
        <taxon>Eukaryota</taxon>
        <taxon>Fungi</taxon>
        <taxon>Dikarya</taxon>
        <taxon>Basidiomycota</taxon>
        <taxon>Agaricomycotina</taxon>
        <taxon>Tremellomycetes</taxon>
        <taxon>Tremellales</taxon>
        <taxon>Cryptococcaceae</taxon>
        <taxon>Kwoniella</taxon>
    </lineage>
</organism>
<feature type="transmembrane region" description="Helical" evidence="9">
    <location>
        <begin position="218"/>
        <end position="241"/>
    </location>
</feature>
<dbReference type="PRINTS" id="PR00171">
    <property type="entry name" value="SUGRTRNSPORT"/>
</dbReference>
<feature type="transmembrane region" description="Helical" evidence="9">
    <location>
        <begin position="194"/>
        <end position="212"/>
    </location>
</feature>
<sequence>MNEFKDRDTRLEDSNNIDNEKADTYHLQSTYKNEPSQTKKLINPLHGLSKAEVLANVEEFCRDKGLEDKTDVFKRGALIAQRPTEYEEIQELTEEDLHWLRKSTASKWSQPKMLYFTVIVCAIGAATQGWDQTGSNGANLSFPTEFGIATPVDQPGGAADEWKVGFVNAAPYISSALLGAWLSDPLNHFLGRRGEVFVTSLILIITPIASGFTHSWQALAVVRLILGIGMGAKAATVPMYAAELSPANIRGALVMGWQLWTAFGIFLGFAANAVVKDVGAIAWRLQLGSAFIPALPLALLIFFCPESPRWLMKKGRYPKAFAAMCRLRYTETLAARDMYYAYVQLMEENKIVQGKTYISRFTELFTIPRVRRGTLAASTVMLAQQMCGINIIAFYSSTIFVESGYTNSQALFASLGFGAVNFVFAFPAIFTIDTFGRRSLLLATFPNMAWTLLAAGMMFFIPDTESNTTMRTGLIAFFIYLFAAFYSVGEGPVPFMYSAEVFPLPQREQGMAWSVSVCLGFSSILSLTFPRMLRALTPPGAFGAYAAFNVIALVLIFFFVPETKQLTLEELDTVFSVPTATFTKYQTGTVLPHWFRRWFLFRKGEKLAPLVIADDYQTTA</sequence>
<keyword evidence="12" id="KW-1185">Reference proteome</keyword>
<evidence type="ECO:0000256" key="3">
    <source>
        <dbReference type="ARBA" id="ARBA00022448"/>
    </source>
</evidence>
<dbReference type="PROSITE" id="PS50850">
    <property type="entry name" value="MFS"/>
    <property type="match status" value="1"/>
</dbReference>
<reference evidence="11 12" key="1">
    <citation type="submission" date="2024-01" db="EMBL/GenBank/DDBJ databases">
        <title>Comparative genomics of Cryptococcus and Kwoniella reveals pathogenesis evolution and contrasting modes of karyotype evolution via chromosome fusion or intercentromeric recombination.</title>
        <authorList>
            <person name="Coelho M.A."/>
            <person name="David-Palma M."/>
            <person name="Shea T."/>
            <person name="Bowers K."/>
            <person name="McGinley-Smith S."/>
            <person name="Mohammad A.W."/>
            <person name="Gnirke A."/>
            <person name="Yurkov A.M."/>
            <person name="Nowrousian M."/>
            <person name="Sun S."/>
            <person name="Cuomo C.A."/>
            <person name="Heitman J."/>
        </authorList>
    </citation>
    <scope>NUCLEOTIDE SEQUENCE [LARGE SCALE GENOMIC DNA]</scope>
    <source>
        <strain evidence="11">CBS 11374</strain>
    </source>
</reference>
<evidence type="ECO:0000256" key="7">
    <source>
        <dbReference type="ARBA" id="ARBA00049119"/>
    </source>
</evidence>
<evidence type="ECO:0000256" key="6">
    <source>
        <dbReference type="ARBA" id="ARBA00023136"/>
    </source>
</evidence>
<evidence type="ECO:0000256" key="9">
    <source>
        <dbReference type="SAM" id="Phobius"/>
    </source>
</evidence>
<name>A0ABZ1D4C5_9TREE</name>
<dbReference type="SUPFAM" id="SSF103473">
    <property type="entry name" value="MFS general substrate transporter"/>
    <property type="match status" value="1"/>
</dbReference>
<feature type="transmembrane region" description="Helical" evidence="9">
    <location>
        <begin position="510"/>
        <end position="529"/>
    </location>
</feature>
<feature type="domain" description="Major facilitator superfamily (MFS) profile" evidence="10">
    <location>
        <begin position="117"/>
        <end position="564"/>
    </location>
</feature>
<dbReference type="InterPro" id="IPR003663">
    <property type="entry name" value="Sugar/inositol_transpt"/>
</dbReference>
<evidence type="ECO:0000256" key="8">
    <source>
        <dbReference type="RuleBase" id="RU003346"/>
    </source>
</evidence>
<dbReference type="PROSITE" id="PS00217">
    <property type="entry name" value="SUGAR_TRANSPORT_2"/>
    <property type="match status" value="1"/>
</dbReference>
<comment type="catalytic activity">
    <reaction evidence="7">
        <text>myo-inositol(out) + H(+)(out) = myo-inositol(in) + H(+)(in)</text>
        <dbReference type="Rhea" id="RHEA:60364"/>
        <dbReference type="ChEBI" id="CHEBI:15378"/>
        <dbReference type="ChEBI" id="CHEBI:17268"/>
    </reaction>
</comment>
<accession>A0ABZ1D4C5</accession>
<feature type="transmembrane region" description="Helical" evidence="9">
    <location>
        <begin position="281"/>
        <end position="304"/>
    </location>
</feature>
<evidence type="ECO:0000256" key="5">
    <source>
        <dbReference type="ARBA" id="ARBA00022989"/>
    </source>
</evidence>
<keyword evidence="4 9" id="KW-0812">Transmembrane</keyword>
<feature type="transmembrane region" description="Helical" evidence="9">
    <location>
        <begin position="410"/>
        <end position="432"/>
    </location>
</feature>
<evidence type="ECO:0000313" key="11">
    <source>
        <dbReference type="EMBL" id="WRT68778.1"/>
    </source>
</evidence>
<dbReference type="InterPro" id="IPR005828">
    <property type="entry name" value="MFS_sugar_transport-like"/>
</dbReference>
<dbReference type="GeneID" id="87957888"/>
<evidence type="ECO:0000256" key="2">
    <source>
        <dbReference type="ARBA" id="ARBA00010992"/>
    </source>
</evidence>
<evidence type="ECO:0000256" key="1">
    <source>
        <dbReference type="ARBA" id="ARBA00004141"/>
    </source>
</evidence>
<dbReference type="Proteomes" id="UP001329825">
    <property type="component" value="Chromosome 7"/>
</dbReference>
<dbReference type="Gene3D" id="1.20.1250.20">
    <property type="entry name" value="MFS general substrate transporter like domains"/>
    <property type="match status" value="1"/>
</dbReference>
<dbReference type="Pfam" id="PF00083">
    <property type="entry name" value="Sugar_tr"/>
    <property type="match status" value="1"/>
</dbReference>
<dbReference type="InterPro" id="IPR020846">
    <property type="entry name" value="MFS_dom"/>
</dbReference>
<feature type="transmembrane region" description="Helical" evidence="9">
    <location>
        <begin position="541"/>
        <end position="560"/>
    </location>
</feature>
<feature type="transmembrane region" description="Helical" evidence="9">
    <location>
        <begin position="375"/>
        <end position="398"/>
    </location>
</feature>
<dbReference type="NCBIfam" id="TIGR00879">
    <property type="entry name" value="SP"/>
    <property type="match status" value="1"/>
</dbReference>
<evidence type="ECO:0000259" key="10">
    <source>
        <dbReference type="PROSITE" id="PS50850"/>
    </source>
</evidence>
<keyword evidence="5 9" id="KW-1133">Transmembrane helix</keyword>
<dbReference type="InterPro" id="IPR050814">
    <property type="entry name" value="Myo-inositol_Transporter"/>
</dbReference>
<dbReference type="RefSeq" id="XP_062793517.1">
    <property type="nucleotide sequence ID" value="XM_062937466.1"/>
</dbReference>
<comment type="subcellular location">
    <subcellularLocation>
        <location evidence="1">Membrane</location>
        <topology evidence="1">Multi-pass membrane protein</topology>
    </subcellularLocation>
</comment>
<feature type="transmembrane region" description="Helical" evidence="9">
    <location>
        <begin position="253"/>
        <end position="275"/>
    </location>
</feature>
<evidence type="ECO:0000256" key="4">
    <source>
        <dbReference type="ARBA" id="ARBA00022692"/>
    </source>
</evidence>
<dbReference type="InterPro" id="IPR036259">
    <property type="entry name" value="MFS_trans_sf"/>
</dbReference>
<comment type="similarity">
    <text evidence="2 8">Belongs to the major facilitator superfamily. Sugar transporter (TC 2.A.1.1) family.</text>
</comment>
<dbReference type="EMBL" id="CP141887">
    <property type="protein sequence ID" value="WRT68778.1"/>
    <property type="molecule type" value="Genomic_DNA"/>
</dbReference>
<dbReference type="PANTHER" id="PTHR48020:SF4">
    <property type="entry name" value="SYMPORT, PUTATIVE (AFU_ORTHOLOGUE AFUA_3G11790)-RELATED"/>
    <property type="match status" value="1"/>
</dbReference>
<feature type="transmembrane region" description="Helical" evidence="9">
    <location>
        <begin position="439"/>
        <end position="461"/>
    </location>
</feature>
<dbReference type="PANTHER" id="PTHR48020">
    <property type="entry name" value="PROTON MYO-INOSITOL COTRANSPORTER"/>
    <property type="match status" value="1"/>
</dbReference>
<keyword evidence="6 9" id="KW-0472">Membrane</keyword>
<proteinExistence type="inferred from homology"/>
<gene>
    <name evidence="11" type="ORF">IL334_005758</name>
</gene>
<protein>
    <recommendedName>
        <fullName evidence="10">Major facilitator superfamily (MFS) profile domain-containing protein</fullName>
    </recommendedName>
</protein>
<feature type="transmembrane region" description="Helical" evidence="9">
    <location>
        <begin position="473"/>
        <end position="489"/>
    </location>
</feature>